<evidence type="ECO:0000313" key="2">
    <source>
        <dbReference type="Proteomes" id="UP000194161"/>
    </source>
</evidence>
<dbReference type="KEGG" id="bgm:CAL15_01480"/>
<evidence type="ECO:0000313" key="1">
    <source>
        <dbReference type="EMBL" id="ARP93170.1"/>
    </source>
</evidence>
<proteinExistence type="predicted"/>
<organism evidence="1 2">
    <name type="scientific">Bordetella genomosp. 13</name>
    <dbReference type="NCBI Taxonomy" id="463040"/>
    <lineage>
        <taxon>Bacteria</taxon>
        <taxon>Pseudomonadati</taxon>
        <taxon>Pseudomonadota</taxon>
        <taxon>Betaproteobacteria</taxon>
        <taxon>Burkholderiales</taxon>
        <taxon>Alcaligenaceae</taxon>
        <taxon>Bordetella</taxon>
    </lineage>
</organism>
<gene>
    <name evidence="1" type="ORF">CAL15_01480</name>
</gene>
<dbReference type="AlphaFoldDB" id="A0A1W6Z7S0"/>
<keyword evidence="2" id="KW-1185">Reference proteome</keyword>
<protein>
    <submittedName>
        <fullName evidence="1">3-deoxy-D-arabino-heptulosonate 7-phosphate synthase</fullName>
    </submittedName>
</protein>
<dbReference type="OrthoDB" id="9063572at2"/>
<dbReference type="RefSeq" id="WP_086077007.1">
    <property type="nucleotide sequence ID" value="NZ_CP021111.1"/>
</dbReference>
<dbReference type="Proteomes" id="UP000194161">
    <property type="component" value="Chromosome"/>
</dbReference>
<sequence>MSPLSSSHPLLDDTLRAVVRRYRPPSLDDVPAGAGSGNPAAALAILIERARRALARGDTPDAALMHGFTDALARLIDDALQPGSGDPVFQAMVLRHQVARVREYASLAAHADKDRRQVHAAVNAVAHPAKPARSGQGPVPQALESLHLAASSASWLAVESAARALFALPGADNDPALQRGVKRLLDGPELGRLQRLDRLASDEQVRLYQSLWSRHGPAPGSAGAVAQGAASQQRGDAVEAQATRALEALARRLNAASGATGPYRVVTSMRVPSSMPGNPERAKTEWDGVLLAQAGADVWDVCLLVEAKASVEAASTDFPRLMRGLRLLAQAEQDEIYAFPSRQGPVRLRGASLRALPADEGGVADTVLYCCDASADTMPRLLGSAARMQLLSAQASVAYASARVAQRDADPPQLEPVWHQLLASPQWRAVLHQYPTLCRVRELMVHVDDLLQAAAVGPQSRFSSP</sequence>
<dbReference type="EMBL" id="CP021111">
    <property type="protein sequence ID" value="ARP93170.1"/>
    <property type="molecule type" value="Genomic_DNA"/>
</dbReference>
<reference evidence="1 2" key="1">
    <citation type="submission" date="2017-05" db="EMBL/GenBank/DDBJ databases">
        <title>Complete and WGS of Bordetella genogroups.</title>
        <authorList>
            <person name="Spilker T."/>
            <person name="LiPuma J."/>
        </authorList>
    </citation>
    <scope>NUCLEOTIDE SEQUENCE [LARGE SCALE GENOMIC DNA]</scope>
    <source>
        <strain evidence="1 2">AU7206</strain>
    </source>
</reference>
<accession>A0A1W6Z7S0</accession>
<dbReference type="STRING" id="463040.CAL15_01480"/>
<name>A0A1W6Z7S0_9BORD</name>